<proteinExistence type="predicted"/>
<organism evidence="1 2">
    <name type="scientific">Micrococcus aloeverae</name>
    <dbReference type="NCBI Taxonomy" id="1391911"/>
    <lineage>
        <taxon>Bacteria</taxon>
        <taxon>Bacillati</taxon>
        <taxon>Actinomycetota</taxon>
        <taxon>Actinomycetes</taxon>
        <taxon>Micrococcales</taxon>
        <taxon>Micrococcaceae</taxon>
        <taxon>Micrococcus</taxon>
    </lineage>
</organism>
<dbReference type="Proteomes" id="UP000582085">
    <property type="component" value="Unassembled WGS sequence"/>
</dbReference>
<sequence length="51" mass="5949">MLAERAEDYRREYNTTRPHEALAWNRPLDVHRGIADPTSPTFHIKKSLPCS</sequence>
<comment type="caution">
    <text evidence="1">The sequence shown here is derived from an EMBL/GenBank/DDBJ whole genome shotgun (WGS) entry which is preliminary data.</text>
</comment>
<reference evidence="1 2" key="1">
    <citation type="submission" date="2020-08" db="EMBL/GenBank/DDBJ databases">
        <title>The Agave Microbiome: Exploring the role of microbial communities in plant adaptations to desert environments.</title>
        <authorList>
            <person name="Partida-Martinez L.P."/>
        </authorList>
    </citation>
    <scope>NUCLEOTIDE SEQUENCE [LARGE SCALE GENOMIC DNA]</scope>
    <source>
        <strain evidence="1 2">RAT4</strain>
    </source>
</reference>
<dbReference type="EMBL" id="JACJIO010000021">
    <property type="protein sequence ID" value="MBA9082055.1"/>
    <property type="molecule type" value="Genomic_DNA"/>
</dbReference>
<protein>
    <submittedName>
        <fullName evidence="1">Transposase InsO family protein</fullName>
    </submittedName>
</protein>
<accession>A0ABR6E0H7</accession>
<evidence type="ECO:0000313" key="1">
    <source>
        <dbReference type="EMBL" id="MBA9082055.1"/>
    </source>
</evidence>
<evidence type="ECO:0000313" key="2">
    <source>
        <dbReference type="Proteomes" id="UP000582085"/>
    </source>
</evidence>
<name>A0ABR6E0H7_9MICC</name>
<gene>
    <name evidence="1" type="ORF">FHR79_002191</name>
</gene>
<keyword evidence="2" id="KW-1185">Reference proteome</keyword>